<evidence type="ECO:0000256" key="1">
    <source>
        <dbReference type="SAM" id="MobiDB-lite"/>
    </source>
</evidence>
<protein>
    <recommendedName>
        <fullName evidence="4">PDZ domain-containing protein</fullName>
    </recommendedName>
</protein>
<dbReference type="EMBL" id="CAUYUJ010005036">
    <property type="protein sequence ID" value="CAK0812013.1"/>
    <property type="molecule type" value="Genomic_DNA"/>
</dbReference>
<feature type="region of interest" description="Disordered" evidence="1">
    <location>
        <begin position="1"/>
        <end position="97"/>
    </location>
</feature>
<organism evidence="2 3">
    <name type="scientific">Prorocentrum cordatum</name>
    <dbReference type="NCBI Taxonomy" id="2364126"/>
    <lineage>
        <taxon>Eukaryota</taxon>
        <taxon>Sar</taxon>
        <taxon>Alveolata</taxon>
        <taxon>Dinophyceae</taxon>
        <taxon>Prorocentrales</taxon>
        <taxon>Prorocentraceae</taxon>
        <taxon>Prorocentrum</taxon>
    </lineage>
</organism>
<accession>A0ABN9R309</accession>
<comment type="caution">
    <text evidence="2">The sequence shown here is derived from an EMBL/GenBank/DDBJ whole genome shotgun (WGS) entry which is preliminary data.</text>
</comment>
<sequence length="415" mass="44521">ASTAFFASAPGFGQPHRAGPREFGGNAAGWRSRSQRKRRPEDGAPSSPWKRRGPAANPCGCSPPARQATAEGHPAATSTTPQSAAPEQVPRPRATEDLDIVTVTLQKDEGSVLGIDVGNVGGDYCGAVVLTMSGKGLVADWNSQNPTKQVCVGHIIIEANGVRGYWELLDELTKPGRHTVRILRALPHENWQHLISCLAQAFQRDGASDVLGLPLLACVMVDSTCENTSLQVQDFTCLPSVLACDVDVDQCCICLERLKPTARLVQPMGPWGHRGGHLRRALAVAERPPHLPALHTTRFRVQRSRLARSQGPPPLPQSGGGESVRGEARHRQNMLKDRAGLLDPRSALDPLWVRRGGGGGRGALPRPKRLARASERFCFCCVLFQLLSSCRRTGAALPASCPASAPSGLCRRAVC</sequence>
<keyword evidence="3" id="KW-1185">Reference proteome</keyword>
<evidence type="ECO:0000313" key="2">
    <source>
        <dbReference type="EMBL" id="CAK0812013.1"/>
    </source>
</evidence>
<evidence type="ECO:0008006" key="4">
    <source>
        <dbReference type="Google" id="ProtNLM"/>
    </source>
</evidence>
<evidence type="ECO:0000313" key="3">
    <source>
        <dbReference type="Proteomes" id="UP001189429"/>
    </source>
</evidence>
<feature type="region of interest" description="Disordered" evidence="1">
    <location>
        <begin position="304"/>
        <end position="331"/>
    </location>
</feature>
<gene>
    <name evidence="2" type="ORF">PCOR1329_LOCUS16431</name>
</gene>
<feature type="non-terminal residue" evidence="2">
    <location>
        <position position="1"/>
    </location>
</feature>
<dbReference type="Proteomes" id="UP001189429">
    <property type="component" value="Unassembled WGS sequence"/>
</dbReference>
<reference evidence="2" key="1">
    <citation type="submission" date="2023-10" db="EMBL/GenBank/DDBJ databases">
        <authorList>
            <person name="Chen Y."/>
            <person name="Shah S."/>
            <person name="Dougan E. K."/>
            <person name="Thang M."/>
            <person name="Chan C."/>
        </authorList>
    </citation>
    <scope>NUCLEOTIDE SEQUENCE [LARGE SCALE GENOMIC DNA]</scope>
</reference>
<feature type="compositionally biased region" description="Low complexity" evidence="1">
    <location>
        <begin position="74"/>
        <end position="86"/>
    </location>
</feature>
<proteinExistence type="predicted"/>
<name>A0ABN9R309_9DINO</name>